<dbReference type="EMBL" id="JAGQLK010000134">
    <property type="protein sequence ID" value="MCA9383783.1"/>
    <property type="molecule type" value="Genomic_DNA"/>
</dbReference>
<evidence type="ECO:0000313" key="2">
    <source>
        <dbReference type="Proteomes" id="UP000783287"/>
    </source>
</evidence>
<sequence length="85" mass="9616">MKKLIPIIILLPILVVGSYLVWQDKQADDSNTETVADEHDDVHLHAGFNLYVDNELIDLSLPQYMKLGTCSVNHDEIKDDPIAEQ</sequence>
<protein>
    <submittedName>
        <fullName evidence="1">Uncharacterized protein</fullName>
    </submittedName>
</protein>
<name>A0A955L6X2_9BACT</name>
<evidence type="ECO:0000313" key="1">
    <source>
        <dbReference type="EMBL" id="MCA9383783.1"/>
    </source>
</evidence>
<comment type="caution">
    <text evidence="1">The sequence shown here is derived from an EMBL/GenBank/DDBJ whole genome shotgun (WGS) entry which is preliminary data.</text>
</comment>
<dbReference type="Proteomes" id="UP000783287">
    <property type="component" value="Unassembled WGS sequence"/>
</dbReference>
<proteinExistence type="predicted"/>
<feature type="non-terminal residue" evidence="1">
    <location>
        <position position="85"/>
    </location>
</feature>
<reference evidence="1" key="1">
    <citation type="submission" date="2020-04" db="EMBL/GenBank/DDBJ databases">
        <authorList>
            <person name="Zhang T."/>
        </authorList>
    </citation>
    <scope>NUCLEOTIDE SEQUENCE</scope>
    <source>
        <strain evidence="1">HKST-UBA14</strain>
    </source>
</reference>
<dbReference type="AlphaFoldDB" id="A0A955L6X2"/>
<reference evidence="1" key="2">
    <citation type="journal article" date="2021" name="Microbiome">
        <title>Successional dynamics and alternative stable states in a saline activated sludge microbial community over 9 years.</title>
        <authorList>
            <person name="Wang Y."/>
            <person name="Ye J."/>
            <person name="Ju F."/>
            <person name="Liu L."/>
            <person name="Boyd J.A."/>
            <person name="Deng Y."/>
            <person name="Parks D.H."/>
            <person name="Jiang X."/>
            <person name="Yin X."/>
            <person name="Woodcroft B.J."/>
            <person name="Tyson G.W."/>
            <person name="Hugenholtz P."/>
            <person name="Polz M.F."/>
            <person name="Zhang T."/>
        </authorList>
    </citation>
    <scope>NUCLEOTIDE SEQUENCE</scope>
    <source>
        <strain evidence="1">HKST-UBA14</strain>
    </source>
</reference>
<accession>A0A955L6X2</accession>
<gene>
    <name evidence="1" type="ORF">KC909_05440</name>
</gene>
<organism evidence="1 2">
    <name type="scientific">Candidatus Dojkabacteria bacterium</name>
    <dbReference type="NCBI Taxonomy" id="2099670"/>
    <lineage>
        <taxon>Bacteria</taxon>
        <taxon>Candidatus Dojkabacteria</taxon>
    </lineage>
</organism>